<dbReference type="FunFam" id="3.90.1150.10:FF:000160">
    <property type="entry name" value="Similar to aspartate aminotransferase"/>
    <property type="match status" value="1"/>
</dbReference>
<evidence type="ECO:0000256" key="6">
    <source>
        <dbReference type="ARBA" id="ARBA00022679"/>
    </source>
</evidence>
<dbReference type="Pfam" id="PF00155">
    <property type="entry name" value="Aminotran_1_2"/>
    <property type="match status" value="1"/>
</dbReference>
<dbReference type="GO" id="GO:0004069">
    <property type="term" value="F:L-aspartate:2-oxoglutarate aminotransferase activity"/>
    <property type="evidence" value="ECO:0007669"/>
    <property type="project" value="UniProtKB-EC"/>
</dbReference>
<evidence type="ECO:0000256" key="8">
    <source>
        <dbReference type="ARBA" id="ARBA00040891"/>
    </source>
</evidence>
<evidence type="ECO:0000259" key="13">
    <source>
        <dbReference type="Pfam" id="PF00155"/>
    </source>
</evidence>
<comment type="subunit">
    <text evidence="3">Homodimer.</text>
</comment>
<evidence type="ECO:0000256" key="4">
    <source>
        <dbReference type="ARBA" id="ARBA00012753"/>
    </source>
</evidence>
<comment type="cofactor">
    <cofactor evidence="1">
        <name>pyridoxal 5'-phosphate</name>
        <dbReference type="ChEBI" id="CHEBI:597326"/>
    </cofactor>
</comment>
<dbReference type="Gene3D" id="3.40.640.10">
    <property type="entry name" value="Type I PLP-dependent aspartate aminotransferase-like (Major domain)"/>
    <property type="match status" value="1"/>
</dbReference>
<accession>A0A5B7HJG5</accession>
<evidence type="ECO:0000256" key="5">
    <source>
        <dbReference type="ARBA" id="ARBA00022576"/>
    </source>
</evidence>
<evidence type="ECO:0000256" key="9">
    <source>
        <dbReference type="ARBA" id="ARBA00041257"/>
    </source>
</evidence>
<organism evidence="14 15">
    <name type="scientific">Portunus trituberculatus</name>
    <name type="common">Swimming crab</name>
    <name type="synonym">Neptunus trituberculatus</name>
    <dbReference type="NCBI Taxonomy" id="210409"/>
    <lineage>
        <taxon>Eukaryota</taxon>
        <taxon>Metazoa</taxon>
        <taxon>Ecdysozoa</taxon>
        <taxon>Arthropoda</taxon>
        <taxon>Crustacea</taxon>
        <taxon>Multicrustacea</taxon>
        <taxon>Malacostraca</taxon>
        <taxon>Eumalacostraca</taxon>
        <taxon>Eucarida</taxon>
        <taxon>Decapoda</taxon>
        <taxon>Pleocyemata</taxon>
        <taxon>Brachyura</taxon>
        <taxon>Eubrachyura</taxon>
        <taxon>Portunoidea</taxon>
        <taxon>Portunidae</taxon>
        <taxon>Portuninae</taxon>
        <taxon>Portunus</taxon>
    </lineage>
</organism>
<dbReference type="OrthoDB" id="6752799at2759"/>
<keyword evidence="5 14" id="KW-0032">Aminotransferase</keyword>
<dbReference type="InterPro" id="IPR015422">
    <property type="entry name" value="PyrdxlP-dep_Trfase_small"/>
</dbReference>
<reference evidence="14 15" key="1">
    <citation type="submission" date="2019-05" db="EMBL/GenBank/DDBJ databases">
        <title>Another draft genome of Portunus trituberculatus and its Hox gene families provides insights of decapod evolution.</title>
        <authorList>
            <person name="Jeong J.-H."/>
            <person name="Song I."/>
            <person name="Kim S."/>
            <person name="Choi T."/>
            <person name="Kim D."/>
            <person name="Ryu S."/>
            <person name="Kim W."/>
        </authorList>
    </citation>
    <scope>NUCLEOTIDE SEQUENCE [LARGE SCALE GENOMIC DNA]</scope>
    <source>
        <tissue evidence="14">Muscle</tissue>
    </source>
</reference>
<evidence type="ECO:0000256" key="10">
    <source>
        <dbReference type="ARBA" id="ARBA00041746"/>
    </source>
</evidence>
<dbReference type="InterPro" id="IPR004839">
    <property type="entry name" value="Aminotransferase_I/II_large"/>
</dbReference>
<dbReference type="PANTHER" id="PTHR11879">
    <property type="entry name" value="ASPARTATE AMINOTRANSFERASE"/>
    <property type="match status" value="1"/>
</dbReference>
<keyword evidence="7" id="KW-0663">Pyridoxal phosphate</keyword>
<protein>
    <recommendedName>
        <fullName evidence="8">Aspartate aminotransferase, mitochondrial</fullName>
        <ecNumber evidence="4">2.6.1.1</ecNumber>
    </recommendedName>
    <alternativeName>
        <fullName evidence="9">Kynurenine aminotransferase 4</fullName>
    </alternativeName>
    <alternativeName>
        <fullName evidence="12">Kynurenine aminotransferase IV</fullName>
    </alternativeName>
    <alternativeName>
        <fullName evidence="11">Kynurenine--oxoglutarate transaminase 4</fullName>
    </alternativeName>
    <alternativeName>
        <fullName evidence="10">Kynurenine--oxoglutarate transaminase IV</fullName>
    </alternativeName>
</protein>
<dbReference type="InterPro" id="IPR015421">
    <property type="entry name" value="PyrdxlP-dep_Trfase_major"/>
</dbReference>
<evidence type="ECO:0000313" key="14">
    <source>
        <dbReference type="EMBL" id="MPC69387.1"/>
    </source>
</evidence>
<keyword evidence="6 14" id="KW-0808">Transferase</keyword>
<gene>
    <name evidence="14" type="primary">GOT2_0</name>
    <name evidence="14" type="ORF">E2C01_063610</name>
</gene>
<comment type="similarity">
    <text evidence="2">Belongs to the class-I pyridoxal-phosphate-dependent aminotransferase family.</text>
</comment>
<dbReference type="EC" id="2.6.1.1" evidence="4"/>
<sequence length="98" mass="10621">MGPPDAILGVTEAFKRDTNPKKINLGVGAYRDDNGKPFVLPSVRKAEELIVSQKLDKEYLPISGNAEFCNEAIKLALGDNNPVLADGLVCIIVLHTFI</sequence>
<dbReference type="AlphaFoldDB" id="A0A5B7HJG5"/>
<dbReference type="GO" id="GO:0005739">
    <property type="term" value="C:mitochondrion"/>
    <property type="evidence" value="ECO:0007669"/>
    <property type="project" value="TreeGrafter"/>
</dbReference>
<evidence type="ECO:0000256" key="7">
    <source>
        <dbReference type="ARBA" id="ARBA00022898"/>
    </source>
</evidence>
<evidence type="ECO:0000256" key="3">
    <source>
        <dbReference type="ARBA" id="ARBA00011738"/>
    </source>
</evidence>
<dbReference type="InterPro" id="IPR015424">
    <property type="entry name" value="PyrdxlP-dep_Trfase"/>
</dbReference>
<dbReference type="PANTHER" id="PTHR11879:SF22">
    <property type="entry name" value="ASPARTATE AMINOTRANSFERASE, MITOCHONDRIAL"/>
    <property type="match status" value="1"/>
</dbReference>
<keyword evidence="15" id="KW-1185">Reference proteome</keyword>
<dbReference type="GO" id="GO:0030170">
    <property type="term" value="F:pyridoxal phosphate binding"/>
    <property type="evidence" value="ECO:0007669"/>
    <property type="project" value="InterPro"/>
</dbReference>
<dbReference type="EMBL" id="VSRR010029341">
    <property type="protein sequence ID" value="MPC69387.1"/>
    <property type="molecule type" value="Genomic_DNA"/>
</dbReference>
<evidence type="ECO:0000313" key="15">
    <source>
        <dbReference type="Proteomes" id="UP000324222"/>
    </source>
</evidence>
<evidence type="ECO:0000256" key="11">
    <source>
        <dbReference type="ARBA" id="ARBA00042867"/>
    </source>
</evidence>
<proteinExistence type="inferred from homology"/>
<dbReference type="Gene3D" id="3.90.1150.10">
    <property type="entry name" value="Aspartate Aminotransferase, domain 1"/>
    <property type="match status" value="1"/>
</dbReference>
<evidence type="ECO:0000256" key="1">
    <source>
        <dbReference type="ARBA" id="ARBA00001933"/>
    </source>
</evidence>
<feature type="domain" description="Aminotransferase class I/classII large" evidence="13">
    <location>
        <begin position="21"/>
        <end position="80"/>
    </location>
</feature>
<dbReference type="InterPro" id="IPR000796">
    <property type="entry name" value="Asp_trans"/>
</dbReference>
<dbReference type="SUPFAM" id="SSF53383">
    <property type="entry name" value="PLP-dependent transferases"/>
    <property type="match status" value="1"/>
</dbReference>
<dbReference type="GO" id="GO:0006533">
    <property type="term" value="P:L-aspartate catabolic process"/>
    <property type="evidence" value="ECO:0007669"/>
    <property type="project" value="TreeGrafter"/>
</dbReference>
<evidence type="ECO:0000256" key="12">
    <source>
        <dbReference type="ARBA" id="ARBA00042891"/>
    </source>
</evidence>
<comment type="caution">
    <text evidence="14">The sequence shown here is derived from an EMBL/GenBank/DDBJ whole genome shotgun (WGS) entry which is preliminary data.</text>
</comment>
<evidence type="ECO:0000256" key="2">
    <source>
        <dbReference type="ARBA" id="ARBA00007441"/>
    </source>
</evidence>
<name>A0A5B7HJG5_PORTR</name>
<dbReference type="Proteomes" id="UP000324222">
    <property type="component" value="Unassembled WGS sequence"/>
</dbReference>